<keyword evidence="1" id="KW-0812">Transmembrane</keyword>
<dbReference type="InterPro" id="IPR011990">
    <property type="entry name" value="TPR-like_helical_dom_sf"/>
</dbReference>
<accession>A0A519BGZ8</accession>
<proteinExistence type="predicted"/>
<feature type="transmembrane region" description="Helical" evidence="1">
    <location>
        <begin position="12"/>
        <end position="29"/>
    </location>
</feature>
<organism evidence="2 3">
    <name type="scientific">Acididesulfobacter guangdongensis</name>
    <dbReference type="NCBI Taxonomy" id="2597225"/>
    <lineage>
        <taxon>Bacteria</taxon>
        <taxon>Deltaproteobacteria</taxon>
        <taxon>Candidatus Acidulodesulfobacterales</taxon>
        <taxon>Candidatus Acididesulfobacter</taxon>
    </lineage>
</organism>
<dbReference type="SUPFAM" id="SSF48452">
    <property type="entry name" value="TPR-like"/>
    <property type="match status" value="1"/>
</dbReference>
<evidence type="ECO:0000256" key="1">
    <source>
        <dbReference type="SAM" id="Phobius"/>
    </source>
</evidence>
<dbReference type="AlphaFoldDB" id="A0A519BGZ8"/>
<sequence length="126" mass="14261">MNLISERLKNIIIISCLIIFSIGVFNIFMQSNAYALKMNVKSPVFQFKKGMGALKGGYNYTAIQHFQKAILLKPHFAKAWGEMGIALHRLGFPSLGIVSLKKALSYNPKLVWARKFLKKYIAEPAR</sequence>
<dbReference type="EMBL" id="SGBC01000002">
    <property type="protein sequence ID" value="RZD16543.1"/>
    <property type="molecule type" value="Genomic_DNA"/>
</dbReference>
<dbReference type="Gene3D" id="1.25.40.10">
    <property type="entry name" value="Tetratricopeptide repeat domain"/>
    <property type="match status" value="1"/>
</dbReference>
<comment type="caution">
    <text evidence="2">The sequence shown here is derived from an EMBL/GenBank/DDBJ whole genome shotgun (WGS) entry which is preliminary data.</text>
</comment>
<dbReference type="Proteomes" id="UP000316562">
    <property type="component" value="Unassembled WGS sequence"/>
</dbReference>
<keyword evidence="1" id="KW-0472">Membrane</keyword>
<keyword evidence="1" id="KW-1133">Transmembrane helix</keyword>
<gene>
    <name evidence="2" type="ORF">EVJ46_05910</name>
</gene>
<name>A0A519BGZ8_ACIG2</name>
<reference evidence="2 3" key="1">
    <citation type="journal article" date="2019" name="ISME J.">
        <title>Insights into ecological role of a new deltaproteobacterial order Candidatus Acidulodesulfobacterales by metagenomics and metatranscriptomics.</title>
        <authorList>
            <person name="Tan S."/>
            <person name="Liu J."/>
            <person name="Fang Y."/>
            <person name="Hedlund B.P."/>
            <person name="Lian Z.H."/>
            <person name="Huang L.Y."/>
            <person name="Li J.T."/>
            <person name="Huang L.N."/>
            <person name="Li W.J."/>
            <person name="Jiang H.C."/>
            <person name="Dong H.L."/>
            <person name="Shu W.S."/>
        </authorList>
    </citation>
    <scope>NUCLEOTIDE SEQUENCE [LARGE SCALE GENOMIC DNA]</scope>
    <source>
        <strain evidence="2">AP2</strain>
    </source>
</reference>
<evidence type="ECO:0000313" key="3">
    <source>
        <dbReference type="Proteomes" id="UP000316562"/>
    </source>
</evidence>
<evidence type="ECO:0000313" key="2">
    <source>
        <dbReference type="EMBL" id="RZD16543.1"/>
    </source>
</evidence>
<protein>
    <submittedName>
        <fullName evidence="2">Uncharacterized protein</fullName>
    </submittedName>
</protein>